<proteinExistence type="predicted"/>
<gene>
    <name evidence="2" type="ORF">C5167_039438</name>
</gene>
<evidence type="ECO:0000313" key="3">
    <source>
        <dbReference type="Proteomes" id="UP000316621"/>
    </source>
</evidence>
<dbReference type="AlphaFoldDB" id="A0A4Y7ICA4"/>
<reference evidence="2 3" key="1">
    <citation type="journal article" date="2018" name="Science">
        <title>The opium poppy genome and morphinan production.</title>
        <authorList>
            <person name="Guo L."/>
            <person name="Winzer T."/>
            <person name="Yang X."/>
            <person name="Li Y."/>
            <person name="Ning Z."/>
            <person name="He Z."/>
            <person name="Teodor R."/>
            <person name="Lu Y."/>
            <person name="Bowser T.A."/>
            <person name="Graham I.A."/>
            <person name="Ye K."/>
        </authorList>
    </citation>
    <scope>NUCLEOTIDE SEQUENCE [LARGE SCALE GENOMIC DNA]</scope>
    <source>
        <strain evidence="3">cv. HN1</strain>
        <tissue evidence="2">Leaves</tissue>
    </source>
</reference>
<keyword evidence="3" id="KW-1185">Reference proteome</keyword>
<keyword evidence="1" id="KW-0812">Transmembrane</keyword>
<protein>
    <submittedName>
        <fullName evidence="2">Uncharacterized protein</fullName>
    </submittedName>
</protein>
<accession>A0A4Y7ICA4</accession>
<keyword evidence="1" id="KW-0472">Membrane</keyword>
<evidence type="ECO:0000313" key="2">
    <source>
        <dbReference type="EMBL" id="RZC46484.1"/>
    </source>
</evidence>
<evidence type="ECO:0000256" key="1">
    <source>
        <dbReference type="SAM" id="Phobius"/>
    </source>
</evidence>
<sequence length="99" mass="11708">MLILNQQQRRRRRRNLLVFNQQQRREKSSSAVRRITPDEYELLNVRKHVRHSSILYLAAECGALLLGDLMPMYLMHKDGDTMFVDVVVDFLCIMIMTSL</sequence>
<dbReference type="EMBL" id="CM010715">
    <property type="protein sequence ID" value="RZC46484.1"/>
    <property type="molecule type" value="Genomic_DNA"/>
</dbReference>
<name>A0A4Y7ICA4_PAPSO</name>
<organism evidence="2 3">
    <name type="scientific">Papaver somniferum</name>
    <name type="common">Opium poppy</name>
    <dbReference type="NCBI Taxonomy" id="3469"/>
    <lineage>
        <taxon>Eukaryota</taxon>
        <taxon>Viridiplantae</taxon>
        <taxon>Streptophyta</taxon>
        <taxon>Embryophyta</taxon>
        <taxon>Tracheophyta</taxon>
        <taxon>Spermatophyta</taxon>
        <taxon>Magnoliopsida</taxon>
        <taxon>Ranunculales</taxon>
        <taxon>Papaveraceae</taxon>
        <taxon>Papaveroideae</taxon>
        <taxon>Papaver</taxon>
    </lineage>
</organism>
<dbReference type="Gramene" id="RZC46484">
    <property type="protein sequence ID" value="RZC46484"/>
    <property type="gene ID" value="C5167_039438"/>
</dbReference>
<feature type="transmembrane region" description="Helical" evidence="1">
    <location>
        <begin position="54"/>
        <end position="75"/>
    </location>
</feature>
<keyword evidence="1" id="KW-1133">Transmembrane helix</keyword>
<dbReference type="Proteomes" id="UP000316621">
    <property type="component" value="Chromosome 1"/>
</dbReference>